<evidence type="ECO:0000313" key="1">
    <source>
        <dbReference type="EMBL" id="OMD45001.1"/>
    </source>
</evidence>
<evidence type="ECO:0008006" key="3">
    <source>
        <dbReference type="Google" id="ProtNLM"/>
    </source>
</evidence>
<keyword evidence="2" id="KW-1185">Reference proteome</keyword>
<accession>A0ABX3H3Z9</accession>
<dbReference type="PANTHER" id="PTHR43394:SF1">
    <property type="entry name" value="ATP-BINDING CASSETTE SUB-FAMILY B MEMBER 10, MITOCHONDRIAL"/>
    <property type="match status" value="1"/>
</dbReference>
<dbReference type="Gene3D" id="3.40.50.300">
    <property type="entry name" value="P-loop containing nucleotide triphosphate hydrolases"/>
    <property type="match status" value="1"/>
</dbReference>
<evidence type="ECO:0000313" key="2">
    <source>
        <dbReference type="Proteomes" id="UP000187412"/>
    </source>
</evidence>
<dbReference type="EMBL" id="MPTB01000028">
    <property type="protein sequence ID" value="OMD45001.1"/>
    <property type="molecule type" value="Genomic_DNA"/>
</dbReference>
<dbReference type="PANTHER" id="PTHR43394">
    <property type="entry name" value="ATP-DEPENDENT PERMEASE MDL1, MITOCHONDRIAL"/>
    <property type="match status" value="1"/>
</dbReference>
<name>A0ABX3H3Z9_PAEBO</name>
<reference evidence="1 2" key="1">
    <citation type="submission" date="2016-10" db="EMBL/GenBank/DDBJ databases">
        <title>Paenibacillus species isolates.</title>
        <authorList>
            <person name="Beno S.M."/>
        </authorList>
    </citation>
    <scope>NUCLEOTIDE SEQUENCE [LARGE SCALE GENOMIC DNA]</scope>
    <source>
        <strain evidence="1 2">FSL H7-0744</strain>
    </source>
</reference>
<dbReference type="Proteomes" id="UP000187412">
    <property type="component" value="Unassembled WGS sequence"/>
</dbReference>
<sequence length="93" mass="10470">MTGYLRMFLKNSPILILDETTSALDTETETSIQHSLAELSARRTTLMIAHRLATIKRADQIVVVPHIALKNKESTKHCLPLLDITVFLSPTVW</sequence>
<proteinExistence type="predicted"/>
<organism evidence="1 2">
    <name type="scientific">Paenibacillus borealis</name>
    <dbReference type="NCBI Taxonomy" id="160799"/>
    <lineage>
        <taxon>Bacteria</taxon>
        <taxon>Bacillati</taxon>
        <taxon>Bacillota</taxon>
        <taxon>Bacilli</taxon>
        <taxon>Bacillales</taxon>
        <taxon>Paenibacillaceae</taxon>
        <taxon>Paenibacillus</taxon>
    </lineage>
</organism>
<gene>
    <name evidence="1" type="ORF">BSK56_20600</name>
</gene>
<dbReference type="SUPFAM" id="SSF52540">
    <property type="entry name" value="P-loop containing nucleoside triphosphate hydrolases"/>
    <property type="match status" value="1"/>
</dbReference>
<comment type="caution">
    <text evidence="1">The sequence shown here is derived from an EMBL/GenBank/DDBJ whole genome shotgun (WGS) entry which is preliminary data.</text>
</comment>
<protein>
    <recommendedName>
        <fullName evidence="3">ABC transporter domain-containing protein</fullName>
    </recommendedName>
</protein>
<dbReference type="InterPro" id="IPR039421">
    <property type="entry name" value="Type_1_exporter"/>
</dbReference>
<dbReference type="InterPro" id="IPR027417">
    <property type="entry name" value="P-loop_NTPase"/>
</dbReference>